<dbReference type="PROSITE" id="PS51257">
    <property type="entry name" value="PROKAR_LIPOPROTEIN"/>
    <property type="match status" value="1"/>
</dbReference>
<reference evidence="1 2" key="1">
    <citation type="journal article" date="2020" name="ISME J.">
        <title>Enrichment and physiological characterization of a novel comammox Nitrospira indicates ammonium inhibition of complete nitrification.</title>
        <authorList>
            <person name="Sakoula D."/>
            <person name="Koch H."/>
            <person name="Frank J."/>
            <person name="Jetten M.S.M."/>
            <person name="van Kessel M.A.H.J."/>
            <person name="Lucker S."/>
        </authorList>
    </citation>
    <scope>NUCLEOTIDE SEQUENCE [LARGE SCALE GENOMIC DNA]</scope>
    <source>
        <strain evidence="1">Comreactor17</strain>
    </source>
</reference>
<dbReference type="Proteomes" id="UP000593737">
    <property type="component" value="Chromosome"/>
</dbReference>
<dbReference type="EMBL" id="CP047423">
    <property type="protein sequence ID" value="QPD02460.1"/>
    <property type="molecule type" value="Genomic_DNA"/>
</dbReference>
<evidence type="ECO:0000313" key="2">
    <source>
        <dbReference type="Proteomes" id="UP000593737"/>
    </source>
</evidence>
<dbReference type="KEGG" id="nkf:Nkreftii_000234"/>
<dbReference type="InterPro" id="IPR005619">
    <property type="entry name" value="Uncharacterised_YajG"/>
</dbReference>
<protein>
    <recommendedName>
        <fullName evidence="3">Lipoprotein</fullName>
    </recommendedName>
</protein>
<dbReference type="AlphaFoldDB" id="A0A7S8IY02"/>
<organism evidence="1 2">
    <name type="scientific">Candidatus Nitrospira kreftii</name>
    <dbReference type="NCBI Taxonomy" id="2652173"/>
    <lineage>
        <taxon>Bacteria</taxon>
        <taxon>Pseudomonadati</taxon>
        <taxon>Nitrospirota</taxon>
        <taxon>Nitrospiria</taxon>
        <taxon>Nitrospirales</taxon>
        <taxon>Nitrospiraceae</taxon>
        <taxon>Nitrospira</taxon>
    </lineage>
</organism>
<proteinExistence type="predicted"/>
<accession>A0A7S8IY02</accession>
<evidence type="ECO:0008006" key="3">
    <source>
        <dbReference type="Google" id="ProtNLM"/>
    </source>
</evidence>
<name>A0A7S8IY02_9BACT</name>
<sequence length="207" mass="22730">MKHLLMPLIGGMGLIALIGCVGTGEVIPLQLHVVPPGAQKIVKPNEPLKVVIGEFVDGRKSQTGLGIRTHLWGGVSYFDVPGNKPAETVARLLTDYLTANGWNVLKADSTERADVVMTGTMRKLFVHAKSRVGFTEMTTKTKLAIRIQNLSDDSIVRMTLNGAGSEEVFWFDRDDLEKVVNEVLTDSFGKLVEDTTVVDRMLRLKTP</sequence>
<evidence type="ECO:0000313" key="1">
    <source>
        <dbReference type="EMBL" id="QPD02460.1"/>
    </source>
</evidence>
<dbReference type="Pfam" id="PF03923">
    <property type="entry name" value="Lipoprotein_16"/>
    <property type="match status" value="1"/>
</dbReference>
<gene>
    <name evidence="1" type="ORF">Nkreftii_000234</name>
</gene>